<dbReference type="InterPro" id="IPR022002">
    <property type="entry name" value="ChsH2_Znr"/>
</dbReference>
<protein>
    <submittedName>
        <fullName evidence="5">Unannotated protein</fullName>
    </submittedName>
</protein>
<dbReference type="Pfam" id="PF01796">
    <property type="entry name" value="OB_ChsH2_C"/>
    <property type="match status" value="1"/>
</dbReference>
<dbReference type="InterPro" id="IPR012340">
    <property type="entry name" value="NA-bd_OB-fold"/>
</dbReference>
<evidence type="ECO:0000313" key="6">
    <source>
        <dbReference type="EMBL" id="CAB4853050.1"/>
    </source>
</evidence>
<dbReference type="EMBL" id="CAFBOL010000036">
    <property type="protein sequence ID" value="CAB4992009.1"/>
    <property type="molecule type" value="Genomic_DNA"/>
</dbReference>
<dbReference type="EMBL" id="CAEZYF010000016">
    <property type="protein sequence ID" value="CAB4733956.1"/>
    <property type="molecule type" value="Genomic_DNA"/>
</dbReference>
<feature type="domain" description="ChsH2 C-terminal OB-fold" evidence="2">
    <location>
        <begin position="67"/>
        <end position="127"/>
    </location>
</feature>
<reference evidence="5" key="1">
    <citation type="submission" date="2020-05" db="EMBL/GenBank/DDBJ databases">
        <authorList>
            <person name="Chiriac C."/>
            <person name="Salcher M."/>
            <person name="Ghai R."/>
            <person name="Kavagutti S V."/>
        </authorList>
    </citation>
    <scope>NUCLEOTIDE SEQUENCE</scope>
</reference>
<dbReference type="InterPro" id="IPR052513">
    <property type="entry name" value="Thioester_dehydratase-like"/>
</dbReference>
<feature type="domain" description="ChsH2 rubredoxin-like zinc ribbon" evidence="3">
    <location>
        <begin position="29"/>
        <end position="62"/>
    </location>
</feature>
<evidence type="ECO:0000313" key="8">
    <source>
        <dbReference type="EMBL" id="CAB4992009.1"/>
    </source>
</evidence>
<dbReference type="EMBL" id="CAFBIY010000192">
    <property type="protein sequence ID" value="CAB4853050.1"/>
    <property type="molecule type" value="Genomic_DNA"/>
</dbReference>
<dbReference type="SUPFAM" id="SSF50249">
    <property type="entry name" value="Nucleic acid-binding proteins"/>
    <property type="match status" value="1"/>
</dbReference>
<evidence type="ECO:0000313" key="4">
    <source>
        <dbReference type="EMBL" id="CAB4364592.1"/>
    </source>
</evidence>
<dbReference type="AlphaFoldDB" id="A0A6J6SG93"/>
<evidence type="ECO:0000259" key="2">
    <source>
        <dbReference type="Pfam" id="PF01796"/>
    </source>
</evidence>
<dbReference type="EMBL" id="CAESGF010000015">
    <property type="protein sequence ID" value="CAB4364592.1"/>
    <property type="molecule type" value="Genomic_DNA"/>
</dbReference>
<dbReference type="PANTHER" id="PTHR34075:SF5">
    <property type="entry name" value="BLR3430 PROTEIN"/>
    <property type="match status" value="1"/>
</dbReference>
<organism evidence="5">
    <name type="scientific">freshwater metagenome</name>
    <dbReference type="NCBI Taxonomy" id="449393"/>
    <lineage>
        <taxon>unclassified sequences</taxon>
        <taxon>metagenomes</taxon>
        <taxon>ecological metagenomes</taxon>
    </lineage>
</organism>
<accession>A0A6J6SG93</accession>
<gene>
    <name evidence="5" type="ORF">UFOPK2656_02334</name>
    <name evidence="6" type="ORF">UFOPK3267_02574</name>
    <name evidence="7" type="ORF">UFOPK3651_02907</name>
    <name evidence="8" type="ORF">UFOPK3931_01530</name>
    <name evidence="4" type="ORF">UFOPK4189_02351</name>
</gene>
<name>A0A6J6SG93_9ZZZZ</name>
<dbReference type="Pfam" id="PF12172">
    <property type="entry name" value="zf-ChsH2"/>
    <property type="match status" value="1"/>
</dbReference>
<evidence type="ECO:0000313" key="5">
    <source>
        <dbReference type="EMBL" id="CAB4733956.1"/>
    </source>
</evidence>
<proteinExistence type="predicted"/>
<evidence type="ECO:0000256" key="1">
    <source>
        <dbReference type="SAM" id="MobiDB-lite"/>
    </source>
</evidence>
<dbReference type="PANTHER" id="PTHR34075">
    <property type="entry name" value="BLR3430 PROTEIN"/>
    <property type="match status" value="1"/>
</dbReference>
<evidence type="ECO:0000259" key="3">
    <source>
        <dbReference type="Pfam" id="PF12172"/>
    </source>
</evidence>
<feature type="region of interest" description="Disordered" evidence="1">
    <location>
        <begin position="1"/>
        <end position="25"/>
    </location>
</feature>
<evidence type="ECO:0000313" key="7">
    <source>
        <dbReference type="EMBL" id="CAB4951824.1"/>
    </source>
</evidence>
<sequence length="145" mass="15327">MSDTPAASADDWRTIPPQPLPDVDSQGYWDATAAGQIAIARCAECRAWVHPPIERCSACGGPLAFEQISGNGVVNSFIIMHRASVPGQGDAPHAIALIDLDDAPGVRLTGRVTGDPSLVRVGDRVTAHLIDVVGGTYRIPEFSRT</sequence>
<dbReference type="InterPro" id="IPR002878">
    <property type="entry name" value="ChsH2_C"/>
</dbReference>
<dbReference type="EMBL" id="CAFBMT010000024">
    <property type="protein sequence ID" value="CAB4951824.1"/>
    <property type="molecule type" value="Genomic_DNA"/>
</dbReference>